<reference evidence="10" key="1">
    <citation type="submission" date="2020-05" db="EMBL/GenBank/DDBJ databases">
        <authorList>
            <person name="Chiriac C."/>
            <person name="Salcher M."/>
            <person name="Ghai R."/>
            <person name="Kavagutti S V."/>
        </authorList>
    </citation>
    <scope>NUCLEOTIDE SEQUENCE</scope>
</reference>
<dbReference type="SUPFAM" id="SSF53671">
    <property type="entry name" value="Aspartate/ornithine carbamoyltransferase"/>
    <property type="match status" value="1"/>
</dbReference>
<evidence type="ECO:0000256" key="6">
    <source>
        <dbReference type="ARBA" id="ARBA00043884"/>
    </source>
</evidence>
<dbReference type="UniPathway" id="UPA00070">
    <property type="reaction ID" value="UER00116"/>
</dbReference>
<dbReference type="Pfam" id="PF00185">
    <property type="entry name" value="OTCace"/>
    <property type="match status" value="1"/>
</dbReference>
<comment type="function">
    <text evidence="6">Catalyzes the condensation of carbamoyl phosphate and aspartate to form carbamoyl aspartate and inorganic phosphate, the committed step in the de novo pyrimidine nucleotide biosynthesis pathway.</text>
</comment>
<comment type="similarity">
    <text evidence="2">Belongs to the aspartate/ornithine carbamoyltransferase superfamily. ATCase family.</text>
</comment>
<dbReference type="InterPro" id="IPR002082">
    <property type="entry name" value="Asp_carbamoyltransf"/>
</dbReference>
<dbReference type="InterPro" id="IPR006130">
    <property type="entry name" value="Asp/Orn_carbamoylTrfase"/>
</dbReference>
<dbReference type="Gene3D" id="3.40.50.1370">
    <property type="entry name" value="Aspartate/ornithine carbamoyltransferase"/>
    <property type="match status" value="2"/>
</dbReference>
<keyword evidence="4" id="KW-0808">Transferase</keyword>
<dbReference type="GO" id="GO:0005829">
    <property type="term" value="C:cytosol"/>
    <property type="evidence" value="ECO:0007669"/>
    <property type="project" value="TreeGrafter"/>
</dbReference>
<dbReference type="AlphaFoldDB" id="A0A6J7HUY1"/>
<evidence type="ECO:0000259" key="9">
    <source>
        <dbReference type="Pfam" id="PF02729"/>
    </source>
</evidence>
<dbReference type="Pfam" id="PF02729">
    <property type="entry name" value="OTCace_N"/>
    <property type="match status" value="1"/>
</dbReference>
<name>A0A6J7HUY1_9ZZZZ</name>
<evidence type="ECO:0000313" key="10">
    <source>
        <dbReference type="EMBL" id="CAB4923612.1"/>
    </source>
</evidence>
<dbReference type="InterPro" id="IPR006131">
    <property type="entry name" value="Asp_carbamoyltransf_Asp/Orn-bd"/>
</dbReference>
<comment type="catalytic activity">
    <reaction evidence="7">
        <text>carbamoyl phosphate + L-aspartate = N-carbamoyl-L-aspartate + phosphate + H(+)</text>
        <dbReference type="Rhea" id="RHEA:20013"/>
        <dbReference type="ChEBI" id="CHEBI:15378"/>
        <dbReference type="ChEBI" id="CHEBI:29991"/>
        <dbReference type="ChEBI" id="CHEBI:32814"/>
        <dbReference type="ChEBI" id="CHEBI:43474"/>
        <dbReference type="ChEBI" id="CHEBI:58228"/>
        <dbReference type="EC" id="2.1.3.2"/>
    </reaction>
</comment>
<dbReference type="EMBL" id="CAFBMX010000003">
    <property type="protein sequence ID" value="CAB4923612.1"/>
    <property type="molecule type" value="Genomic_DNA"/>
</dbReference>
<evidence type="ECO:0000256" key="2">
    <source>
        <dbReference type="ARBA" id="ARBA00008896"/>
    </source>
</evidence>
<protein>
    <recommendedName>
        <fullName evidence="3">aspartate carbamoyltransferase</fullName>
        <ecNumber evidence="3">2.1.3.2</ecNumber>
    </recommendedName>
</protein>
<dbReference type="GO" id="GO:0044205">
    <property type="term" value="P:'de novo' UMP biosynthetic process"/>
    <property type="evidence" value="ECO:0007669"/>
    <property type="project" value="UniProtKB-UniPathway"/>
</dbReference>
<dbReference type="NCBIfam" id="TIGR00670">
    <property type="entry name" value="asp_carb_tr"/>
    <property type="match status" value="1"/>
</dbReference>
<dbReference type="HAMAP" id="MF_00001">
    <property type="entry name" value="Asp_carb_tr"/>
    <property type="match status" value="1"/>
</dbReference>
<dbReference type="PRINTS" id="PR00100">
    <property type="entry name" value="AOTCASE"/>
</dbReference>
<evidence type="ECO:0000256" key="4">
    <source>
        <dbReference type="ARBA" id="ARBA00022679"/>
    </source>
</evidence>
<keyword evidence="5" id="KW-0665">Pyrimidine biosynthesis</keyword>
<organism evidence="10">
    <name type="scientific">freshwater metagenome</name>
    <dbReference type="NCBI Taxonomy" id="449393"/>
    <lineage>
        <taxon>unclassified sequences</taxon>
        <taxon>metagenomes</taxon>
        <taxon>ecological metagenomes</taxon>
    </lineage>
</organism>
<dbReference type="InterPro" id="IPR036901">
    <property type="entry name" value="Asp/Orn_carbamoylTrfase_sf"/>
</dbReference>
<dbReference type="PANTHER" id="PTHR45753:SF6">
    <property type="entry name" value="ASPARTATE CARBAMOYLTRANSFERASE"/>
    <property type="match status" value="1"/>
</dbReference>
<feature type="domain" description="Aspartate/ornithine carbamoyltransferase carbamoyl-P binding" evidence="9">
    <location>
        <begin position="3"/>
        <end position="144"/>
    </location>
</feature>
<dbReference type="GO" id="GO:0006207">
    <property type="term" value="P:'de novo' pyrimidine nucleobase biosynthetic process"/>
    <property type="evidence" value="ECO:0007669"/>
    <property type="project" value="InterPro"/>
</dbReference>
<gene>
    <name evidence="10" type="ORF">UFOPK3674_00703</name>
</gene>
<evidence type="ECO:0000259" key="8">
    <source>
        <dbReference type="Pfam" id="PF00185"/>
    </source>
</evidence>
<dbReference type="GO" id="GO:0016597">
    <property type="term" value="F:amino acid binding"/>
    <property type="evidence" value="ECO:0007669"/>
    <property type="project" value="InterPro"/>
</dbReference>
<dbReference type="NCBIfam" id="NF002032">
    <property type="entry name" value="PRK00856.1"/>
    <property type="match status" value="1"/>
</dbReference>
<sequence>MNHLLSIEDLDRAAIERICDRAAAFEEIGERDIKKVPALRGRTVLNLFYEASTRTRSSFELAAKRLSADVVNFVASGSSVDKGESLKDTVLTLSAHRPDAIVIRCPWAGGPALLPQWTDAAIVNAGDGKHEHPTQALLDVYTLRRRLGSLDGAKVWIIGDILHSRVARSGIQAFRKMGAEVTLAGPPTLLPREAESLGVEVRTTLDDLREADVVYALRMQHERMEQAFVPSLREYAAVYQVNARRLGPRQLLMHPGPVNRGVELSGDVVDSPQSLILEQVAAGVVVRMAVLYEVLAASRSEDPITEPQPA</sequence>
<dbReference type="GO" id="GO:0006520">
    <property type="term" value="P:amino acid metabolic process"/>
    <property type="evidence" value="ECO:0007669"/>
    <property type="project" value="InterPro"/>
</dbReference>
<dbReference type="GO" id="GO:0004070">
    <property type="term" value="F:aspartate carbamoyltransferase activity"/>
    <property type="evidence" value="ECO:0007669"/>
    <property type="project" value="UniProtKB-EC"/>
</dbReference>
<feature type="domain" description="Aspartate/ornithine carbamoyltransferase Asp/Orn-binding" evidence="8">
    <location>
        <begin position="152"/>
        <end position="292"/>
    </location>
</feature>
<evidence type="ECO:0000256" key="5">
    <source>
        <dbReference type="ARBA" id="ARBA00022975"/>
    </source>
</evidence>
<dbReference type="EC" id="2.1.3.2" evidence="3"/>
<comment type="pathway">
    <text evidence="1">Pyrimidine metabolism; UMP biosynthesis via de novo pathway; (S)-dihydroorotate from bicarbonate: step 2/3.</text>
</comment>
<evidence type="ECO:0000256" key="7">
    <source>
        <dbReference type="ARBA" id="ARBA00048859"/>
    </source>
</evidence>
<proteinExistence type="inferred from homology"/>
<dbReference type="PROSITE" id="PS00097">
    <property type="entry name" value="CARBAMOYLTRANSFERASE"/>
    <property type="match status" value="1"/>
</dbReference>
<dbReference type="InterPro" id="IPR006132">
    <property type="entry name" value="Asp/Orn_carbamoyltranf_P-bd"/>
</dbReference>
<accession>A0A6J7HUY1</accession>
<dbReference type="PANTHER" id="PTHR45753">
    <property type="entry name" value="ORNITHINE CARBAMOYLTRANSFERASE, MITOCHONDRIAL"/>
    <property type="match status" value="1"/>
</dbReference>
<dbReference type="PRINTS" id="PR00101">
    <property type="entry name" value="ATCASE"/>
</dbReference>
<evidence type="ECO:0000256" key="3">
    <source>
        <dbReference type="ARBA" id="ARBA00013008"/>
    </source>
</evidence>
<evidence type="ECO:0000256" key="1">
    <source>
        <dbReference type="ARBA" id="ARBA00004852"/>
    </source>
</evidence>